<gene>
    <name evidence="3" type="ORF">AYI70_g5697</name>
</gene>
<dbReference type="AlphaFoldDB" id="A0A1R1XTC1"/>
<feature type="region of interest" description="Disordered" evidence="2">
    <location>
        <begin position="1"/>
        <end position="48"/>
    </location>
</feature>
<dbReference type="STRING" id="133412.A0A1R1XTC1"/>
<proteinExistence type="inferred from homology"/>
<dbReference type="InterPro" id="IPR002554">
    <property type="entry name" value="PP2A_B56"/>
</dbReference>
<dbReference type="Gene3D" id="1.25.10.10">
    <property type="entry name" value="Leucine-rich Repeat Variant"/>
    <property type="match status" value="1"/>
</dbReference>
<name>A0A1R1XTC1_9FUNG</name>
<dbReference type="PANTHER" id="PTHR10257:SF3">
    <property type="entry name" value="SERINE_THREONINE-PROTEIN PHOSPHATASE 2A 56 KDA REGULATORY SUBUNIT GAMMA ISOFORM"/>
    <property type="match status" value="1"/>
</dbReference>
<accession>A0A1R1XTC1</accession>
<protein>
    <recommendedName>
        <fullName evidence="1">Serine/threonine-protein phosphatase 2A 56 kDa regulatory subunit</fullName>
    </recommendedName>
</protein>
<dbReference type="EMBL" id="LSSN01001910">
    <property type="protein sequence ID" value="OMJ17871.1"/>
    <property type="molecule type" value="Genomic_DNA"/>
</dbReference>
<dbReference type="GO" id="GO:0019888">
    <property type="term" value="F:protein phosphatase regulator activity"/>
    <property type="evidence" value="ECO:0007669"/>
    <property type="project" value="UniProtKB-UniRule"/>
</dbReference>
<dbReference type="Proteomes" id="UP000187283">
    <property type="component" value="Unassembled WGS sequence"/>
</dbReference>
<dbReference type="SUPFAM" id="SSF48371">
    <property type="entry name" value="ARM repeat"/>
    <property type="match status" value="1"/>
</dbReference>
<dbReference type="InterPro" id="IPR016024">
    <property type="entry name" value="ARM-type_fold"/>
</dbReference>
<organism evidence="3 4">
    <name type="scientific">Smittium culicis</name>
    <dbReference type="NCBI Taxonomy" id="133412"/>
    <lineage>
        <taxon>Eukaryota</taxon>
        <taxon>Fungi</taxon>
        <taxon>Fungi incertae sedis</taxon>
        <taxon>Zoopagomycota</taxon>
        <taxon>Kickxellomycotina</taxon>
        <taxon>Harpellomycetes</taxon>
        <taxon>Harpellales</taxon>
        <taxon>Legeriomycetaceae</taxon>
        <taxon>Smittium</taxon>
    </lineage>
</organism>
<keyword evidence="4" id="KW-1185">Reference proteome</keyword>
<dbReference type="PANTHER" id="PTHR10257">
    <property type="entry name" value="SERINE/THREONINE PROTEIN PHOSPHATASE 2A PP2A REGULATORY SUBUNIT B"/>
    <property type="match status" value="1"/>
</dbReference>
<evidence type="ECO:0000256" key="1">
    <source>
        <dbReference type="PIRNR" id="PIRNR028043"/>
    </source>
</evidence>
<dbReference type="GO" id="GO:0007165">
    <property type="term" value="P:signal transduction"/>
    <property type="evidence" value="ECO:0007669"/>
    <property type="project" value="InterPro"/>
</dbReference>
<dbReference type="InterPro" id="IPR011989">
    <property type="entry name" value="ARM-like"/>
</dbReference>
<comment type="function">
    <text evidence="1">The B regulatory subunit might modulate substrate selectivity and catalytic activity, and also might direct the localization of the catalytic enzyme to a particular subcellular compartment.</text>
</comment>
<sequence length="643" mass="74007">MPTNKINKNEPASPNPNTSPFIIQSTAKPTPAKSSEPNSSENNDANWSALADPFKEPHVMSPILVDEVQNVKTLRKQRSSQFNSITKKDFKVFPKIEGISSYPSIYSLSPPTFLNLSSNFPFFFLPSPPLSLDLRNSNGDKLKLFCKKVDHCSILVDFSNENTFTELKNAKRNALEQIIDYIGKYHIPKNEALYSQIISMVSSNIFRNISSQSGINGEPFDPEEDEPLLEPSWPHLELVYIFFLRFLESDSFDEFLARKFISQKFILQLLDLFDSEDPREREILKTILHRIYGKILLLRSFIRKSINDIFLQFVYENEHFNGITQLLEIMGSIINGFTVPLKDEHKVFLCNVLLPLHKARPISSYHPQLAYCTVQFIEKESALSEPIILALLRYWPKINSQKEVMFLNEIEEILDVIGIAEFQKVHIQLFQRIAQSVFSPHFQVSERALSFWRNDHIIHLIYSSLDTIMHVVLNEVYKACKLHWNQSVQQHAYAVFRFFMLSDDQLFDSCIENIRYSHEQNQASALSRKLVWSNIHKSAASRFPNQYCSAPPVLDYIENIPSHSSVIDQLDMIIDHVIQENSSPNVYSNHSPNLSNQNISSNSSQSVPFYDSYQDISFSFPINSKPPLTPTDSSNIYYDHAQS</sequence>
<reference evidence="3 4" key="1">
    <citation type="submission" date="2017-01" db="EMBL/GenBank/DDBJ databases">
        <authorList>
            <person name="Mah S.A."/>
            <person name="Swanson W.J."/>
            <person name="Moy G.W."/>
            <person name="Vacquier V.D."/>
        </authorList>
    </citation>
    <scope>NUCLEOTIDE SEQUENCE [LARGE SCALE GENOMIC DNA]</scope>
    <source>
        <strain evidence="3 4">GSMNP</strain>
    </source>
</reference>
<evidence type="ECO:0000313" key="3">
    <source>
        <dbReference type="EMBL" id="OMJ17871.1"/>
    </source>
</evidence>
<dbReference type="Pfam" id="PF01603">
    <property type="entry name" value="B56"/>
    <property type="match status" value="1"/>
</dbReference>
<comment type="similarity">
    <text evidence="1">Belongs to the phosphatase 2A regulatory subunit.</text>
</comment>
<evidence type="ECO:0000256" key="2">
    <source>
        <dbReference type="SAM" id="MobiDB-lite"/>
    </source>
</evidence>
<feature type="compositionally biased region" description="Polar residues" evidence="2">
    <location>
        <begin position="1"/>
        <end position="46"/>
    </location>
</feature>
<evidence type="ECO:0000313" key="4">
    <source>
        <dbReference type="Proteomes" id="UP000187283"/>
    </source>
</evidence>
<dbReference type="FunFam" id="1.25.10.10:FF:000331">
    <property type="entry name" value="Phosphoprotein phosphatase, putative"/>
    <property type="match status" value="1"/>
</dbReference>
<comment type="caution">
    <text evidence="3">The sequence shown here is derived from an EMBL/GenBank/DDBJ whole genome shotgun (WGS) entry which is preliminary data.</text>
</comment>
<dbReference type="OrthoDB" id="10264446at2759"/>
<dbReference type="GO" id="GO:0000159">
    <property type="term" value="C:protein phosphatase type 2A complex"/>
    <property type="evidence" value="ECO:0007669"/>
    <property type="project" value="UniProtKB-UniRule"/>
</dbReference>
<dbReference type="PIRSF" id="PIRSF028043">
    <property type="entry name" value="PP2A_B56"/>
    <property type="match status" value="1"/>
</dbReference>